<feature type="transmembrane region" description="Helical" evidence="7">
    <location>
        <begin position="272"/>
        <end position="289"/>
    </location>
</feature>
<feature type="transmembrane region" description="Helical" evidence="7">
    <location>
        <begin position="329"/>
        <end position="354"/>
    </location>
</feature>
<dbReference type="Pfam" id="PF07670">
    <property type="entry name" value="Gate"/>
    <property type="match status" value="1"/>
</dbReference>
<keyword evidence="4 7" id="KW-0812">Transmembrane</keyword>
<dbReference type="EMBL" id="JXLG01000005">
    <property type="protein sequence ID" value="KJY61060.1"/>
    <property type="molecule type" value="Genomic_DNA"/>
</dbReference>
<dbReference type="GO" id="GO:0015293">
    <property type="term" value="F:symporter activity"/>
    <property type="evidence" value="ECO:0007669"/>
    <property type="project" value="TreeGrafter"/>
</dbReference>
<evidence type="ECO:0000256" key="2">
    <source>
        <dbReference type="ARBA" id="ARBA00009033"/>
    </source>
</evidence>
<evidence type="ECO:0000256" key="6">
    <source>
        <dbReference type="ARBA" id="ARBA00023136"/>
    </source>
</evidence>
<evidence type="ECO:0000256" key="4">
    <source>
        <dbReference type="ARBA" id="ARBA00022692"/>
    </source>
</evidence>
<dbReference type="PANTHER" id="PTHR10590:SF23">
    <property type="entry name" value="NUPC_NUPG FAMILY NUCLEOSIDE CNT TRANSPORTER"/>
    <property type="match status" value="1"/>
</dbReference>
<evidence type="ECO:0000313" key="12">
    <source>
        <dbReference type="Proteomes" id="UP000033682"/>
    </source>
</evidence>
<comment type="subcellular location">
    <subcellularLocation>
        <location evidence="1">Cell membrane</location>
        <topology evidence="1">Multi-pass membrane protein</topology>
    </subcellularLocation>
</comment>
<comment type="similarity">
    <text evidence="2">Belongs to the concentrative nucleoside transporter (CNT) (TC 2.A.41) family.</text>
</comment>
<feature type="transmembrane region" description="Helical" evidence="7">
    <location>
        <begin position="295"/>
        <end position="317"/>
    </location>
</feature>
<evidence type="ECO:0008006" key="13">
    <source>
        <dbReference type="Google" id="ProtNLM"/>
    </source>
</evidence>
<feature type="domain" description="Concentrative nucleoside transporter N-terminal" evidence="8">
    <location>
        <begin position="4"/>
        <end position="77"/>
    </location>
</feature>
<sequence length="390" mass="42906">MGVIGIIIVLGLLYLVSFDRKHIDYKSLIYLFVTELVILFLILKTTIGNWIIKGLSGSLNIISQSSSKGVNFVFGDLKNPGATSQFFLNVLLPLIFICALIELLQYLRILPFIIKYVGKVLKKLFHIDEINAFTILSYPFVSNGVFVPFKDQMKDMSPNQLFTLSIYTLSNTTVTMIASYMHIIKSEFIIVALILNLFTSIIVAKIVAPYDISQVNYEISTKNTNQKSLITRLIDSMNLGFKLAINISISIIGFVSLITFVNIIFKSVCGKTLTALIGYVCAPVAFIMGVDPYSIVSAGTVLATKAFTNIFVAINQINMHAVPLKTQAIVSVFLISFANLPNLGTTLGIMHTMVDEEHGEAIASHALRLFLVATAVSILNGALAGLFYSF</sequence>
<dbReference type="STRING" id="303541.JF72_03350"/>
<keyword evidence="6 7" id="KW-0472">Membrane</keyword>
<dbReference type="Proteomes" id="UP000033682">
    <property type="component" value="Unassembled WGS sequence"/>
</dbReference>
<reference evidence="11 12" key="1">
    <citation type="submission" date="2015-01" db="EMBL/GenBank/DDBJ databases">
        <title>Comparative genomics of the lactic acid bacteria isolated from the honey bee gut.</title>
        <authorList>
            <person name="Ellegaard K.M."/>
            <person name="Tamarit D."/>
            <person name="Javelind E."/>
            <person name="Olofsson T."/>
            <person name="Andersson S.G."/>
            <person name="Vasquez A."/>
        </authorList>
    </citation>
    <scope>NUCLEOTIDE SEQUENCE [LARGE SCALE GENOMIC DNA]</scope>
    <source>
        <strain evidence="11 12">Hma11</strain>
    </source>
</reference>
<dbReference type="GO" id="GO:0005337">
    <property type="term" value="F:nucleoside transmembrane transporter activity"/>
    <property type="evidence" value="ECO:0007669"/>
    <property type="project" value="InterPro"/>
</dbReference>
<keyword evidence="3" id="KW-1003">Cell membrane</keyword>
<dbReference type="InterPro" id="IPR008276">
    <property type="entry name" value="C_nuclsd_transpt"/>
</dbReference>
<evidence type="ECO:0000256" key="7">
    <source>
        <dbReference type="SAM" id="Phobius"/>
    </source>
</evidence>
<feature type="transmembrane region" description="Helical" evidence="7">
    <location>
        <begin position="366"/>
        <end position="388"/>
    </location>
</feature>
<dbReference type="AlphaFoldDB" id="A0A0F4LR84"/>
<dbReference type="PANTHER" id="PTHR10590">
    <property type="entry name" value="SODIUM/NUCLEOSIDE COTRANSPORTER"/>
    <property type="match status" value="1"/>
</dbReference>
<name>A0A0F4LR84_9LACO</name>
<dbReference type="GO" id="GO:0005886">
    <property type="term" value="C:plasma membrane"/>
    <property type="evidence" value="ECO:0007669"/>
    <property type="project" value="UniProtKB-SubCell"/>
</dbReference>
<dbReference type="Pfam" id="PF01773">
    <property type="entry name" value="Nucleos_tra2_N"/>
    <property type="match status" value="1"/>
</dbReference>
<dbReference type="Pfam" id="PF07662">
    <property type="entry name" value="Nucleos_tra2_C"/>
    <property type="match status" value="1"/>
</dbReference>
<evidence type="ECO:0000313" key="11">
    <source>
        <dbReference type="EMBL" id="KJY61060.1"/>
    </source>
</evidence>
<dbReference type="InterPro" id="IPR002668">
    <property type="entry name" value="CNT_N_dom"/>
</dbReference>
<dbReference type="InterPro" id="IPR011657">
    <property type="entry name" value="CNT_C_dom"/>
</dbReference>
<feature type="transmembrane region" description="Helical" evidence="7">
    <location>
        <begin position="130"/>
        <end position="149"/>
    </location>
</feature>
<dbReference type="InterPro" id="IPR011642">
    <property type="entry name" value="Gate_dom"/>
</dbReference>
<feature type="transmembrane region" description="Helical" evidence="7">
    <location>
        <begin position="86"/>
        <end position="109"/>
    </location>
</feature>
<organism evidence="11 12">
    <name type="scientific">Lactobacillus apis</name>
    <dbReference type="NCBI Taxonomy" id="303541"/>
    <lineage>
        <taxon>Bacteria</taxon>
        <taxon>Bacillati</taxon>
        <taxon>Bacillota</taxon>
        <taxon>Bacilli</taxon>
        <taxon>Lactobacillales</taxon>
        <taxon>Lactobacillaceae</taxon>
        <taxon>Lactobacillus</taxon>
    </lineage>
</organism>
<feature type="domain" description="Concentrative nucleoside transporter C-terminal" evidence="9">
    <location>
        <begin position="189"/>
        <end position="385"/>
    </location>
</feature>
<gene>
    <name evidence="11" type="ORF">JF72_03350</name>
</gene>
<evidence type="ECO:0000256" key="5">
    <source>
        <dbReference type="ARBA" id="ARBA00022989"/>
    </source>
</evidence>
<dbReference type="HOGENOM" id="CLU_016813_0_0_9"/>
<dbReference type="RefSeq" id="WP_046306289.1">
    <property type="nucleotide sequence ID" value="NZ_KQ034000.1"/>
</dbReference>
<evidence type="ECO:0000259" key="9">
    <source>
        <dbReference type="Pfam" id="PF07662"/>
    </source>
</evidence>
<keyword evidence="5 7" id="KW-1133">Transmembrane helix</keyword>
<feature type="domain" description="Nucleoside transporter/FeoB GTPase Gate" evidence="10">
    <location>
        <begin position="87"/>
        <end position="185"/>
    </location>
</feature>
<feature type="transmembrane region" description="Helical" evidence="7">
    <location>
        <begin position="243"/>
        <end position="265"/>
    </location>
</feature>
<evidence type="ECO:0000256" key="1">
    <source>
        <dbReference type="ARBA" id="ARBA00004651"/>
    </source>
</evidence>
<feature type="transmembrane region" description="Helical" evidence="7">
    <location>
        <begin position="188"/>
        <end position="208"/>
    </location>
</feature>
<comment type="caution">
    <text evidence="11">The sequence shown here is derived from an EMBL/GenBank/DDBJ whole genome shotgun (WGS) entry which is preliminary data.</text>
</comment>
<feature type="transmembrane region" description="Helical" evidence="7">
    <location>
        <begin position="28"/>
        <end position="52"/>
    </location>
</feature>
<evidence type="ECO:0000259" key="8">
    <source>
        <dbReference type="Pfam" id="PF01773"/>
    </source>
</evidence>
<proteinExistence type="inferred from homology"/>
<accession>A0A0F4LR84</accession>
<dbReference type="PATRIC" id="fig|303541.3.peg.481"/>
<evidence type="ECO:0000259" key="10">
    <source>
        <dbReference type="Pfam" id="PF07670"/>
    </source>
</evidence>
<evidence type="ECO:0000256" key="3">
    <source>
        <dbReference type="ARBA" id="ARBA00022475"/>
    </source>
</evidence>
<feature type="transmembrane region" description="Helical" evidence="7">
    <location>
        <begin position="161"/>
        <end position="181"/>
    </location>
</feature>
<protein>
    <recommendedName>
        <fullName evidence="13">Nucleoside transport protein</fullName>
    </recommendedName>
</protein>
<keyword evidence="12" id="KW-1185">Reference proteome</keyword>